<name>A0ABV0KHY7_9CYAN</name>
<feature type="compositionally biased region" description="Pro residues" evidence="1">
    <location>
        <begin position="421"/>
        <end position="430"/>
    </location>
</feature>
<feature type="compositionally biased region" description="Low complexity" evidence="1">
    <location>
        <begin position="382"/>
        <end position="393"/>
    </location>
</feature>
<comment type="caution">
    <text evidence="2">The sequence shown here is derived from an EMBL/GenBank/DDBJ whole genome shotgun (WGS) entry which is preliminary data.</text>
</comment>
<evidence type="ECO:0000256" key="1">
    <source>
        <dbReference type="SAM" id="MobiDB-lite"/>
    </source>
</evidence>
<feature type="compositionally biased region" description="Polar residues" evidence="1">
    <location>
        <begin position="476"/>
        <end position="511"/>
    </location>
</feature>
<protein>
    <recommendedName>
        <fullName evidence="4">FHA domain-containing protein</fullName>
    </recommendedName>
</protein>
<evidence type="ECO:0000313" key="2">
    <source>
        <dbReference type="EMBL" id="MEP1057990.1"/>
    </source>
</evidence>
<reference evidence="2 3" key="1">
    <citation type="submission" date="2022-04" db="EMBL/GenBank/DDBJ databases">
        <title>Positive selection, recombination, and allopatry shape intraspecific diversity of widespread and dominant cyanobacteria.</title>
        <authorList>
            <person name="Wei J."/>
            <person name="Shu W."/>
            <person name="Hu C."/>
        </authorList>
    </citation>
    <scope>NUCLEOTIDE SEQUENCE [LARGE SCALE GENOMIC DNA]</scope>
    <source>
        <strain evidence="2 3">AS-A4</strain>
    </source>
</reference>
<dbReference type="Proteomes" id="UP001476950">
    <property type="component" value="Unassembled WGS sequence"/>
</dbReference>
<feature type="region of interest" description="Disordered" evidence="1">
    <location>
        <begin position="344"/>
        <end position="562"/>
    </location>
</feature>
<proteinExistence type="predicted"/>
<organism evidence="2 3">
    <name type="scientific">Stenomitos frigidus AS-A4</name>
    <dbReference type="NCBI Taxonomy" id="2933935"/>
    <lineage>
        <taxon>Bacteria</taxon>
        <taxon>Bacillati</taxon>
        <taxon>Cyanobacteriota</taxon>
        <taxon>Cyanophyceae</taxon>
        <taxon>Leptolyngbyales</taxon>
        <taxon>Leptolyngbyaceae</taxon>
        <taxon>Stenomitos</taxon>
    </lineage>
</organism>
<gene>
    <name evidence="2" type="ORF">NDI38_06025</name>
</gene>
<dbReference type="RefSeq" id="WP_190451417.1">
    <property type="nucleotide sequence ID" value="NZ_JAMPLM010000003.1"/>
</dbReference>
<feature type="compositionally biased region" description="Low complexity" evidence="1">
    <location>
        <begin position="431"/>
        <end position="451"/>
    </location>
</feature>
<sequence>MKLCRDGLVFSAIVPYGQLLGVDSVLGMKRWQTVAKVMFAFVSIAVLMASGGSIDKAHAAFWGRSRAPEATPTTIKTTGKIAEASPPSALQELRQALDNYQPQVSFISPRQNEVLSDNTVSVRFLVKDLPIFKNETFGLGPHLHVLLDNRGYQAVYDTSQPLIFDNLEPGTHTIRAFASRPWHESFKNDGAFVQTTFHVFTKTQDNSPNPALPLLTYSRPQGSYGAEPILLDFYLTNAPLHLVAQADATDDIVDWRIRCTVNGDSFVIDRWQPLYLKGFKPGKNWVQLEYLDDKGNPVPNVFNNTVRLVDYQPNGDDTLSKLVRGELSAAEVRGIVDPNYIPPAIDLEPLQEPTPALPPESPELTPELAPEPTPEPEPESAPEPTLKPLQEPESTPEPTPSPLETPLPPLPNLEPSDRSSPPAPLLPPSEPSSDASPELTPTPLEPTTPTEAAERQDTIAPPAVSSERSPEAETESIPTVQPIPTDNTSLPSAAEPSSGQKRLRQVQQQLSRYLPQQRKAIAPPDPELPSTELPSTEPNSMPSVAVPDPLAPTLPEIIDANP</sequence>
<feature type="compositionally biased region" description="Polar residues" evidence="1">
    <location>
        <begin position="532"/>
        <end position="542"/>
    </location>
</feature>
<keyword evidence="3" id="KW-1185">Reference proteome</keyword>
<evidence type="ECO:0000313" key="3">
    <source>
        <dbReference type="Proteomes" id="UP001476950"/>
    </source>
</evidence>
<feature type="compositionally biased region" description="Pro residues" evidence="1">
    <location>
        <begin position="395"/>
        <end position="412"/>
    </location>
</feature>
<dbReference type="EMBL" id="JAMPLM010000003">
    <property type="protein sequence ID" value="MEP1057990.1"/>
    <property type="molecule type" value="Genomic_DNA"/>
</dbReference>
<accession>A0ABV0KHY7</accession>
<evidence type="ECO:0008006" key="4">
    <source>
        <dbReference type="Google" id="ProtNLM"/>
    </source>
</evidence>